<proteinExistence type="predicted"/>
<feature type="region of interest" description="Disordered" evidence="1">
    <location>
        <begin position="90"/>
        <end position="116"/>
    </location>
</feature>
<comment type="caution">
    <text evidence="2">The sequence shown here is derived from an EMBL/GenBank/DDBJ whole genome shotgun (WGS) entry which is preliminary data.</text>
</comment>
<accession>A0ABQ9GFE3</accession>
<reference evidence="2 3" key="1">
    <citation type="submission" date="2023-02" db="EMBL/GenBank/DDBJ databases">
        <title>LHISI_Scaffold_Assembly.</title>
        <authorList>
            <person name="Stuart O.P."/>
            <person name="Cleave R."/>
            <person name="Magrath M.J.L."/>
            <person name="Mikheyev A.S."/>
        </authorList>
    </citation>
    <scope>NUCLEOTIDE SEQUENCE [LARGE SCALE GENOMIC DNA]</scope>
    <source>
        <strain evidence="2">Daus_M_001</strain>
        <tissue evidence="2">Leg muscle</tissue>
    </source>
</reference>
<dbReference type="Proteomes" id="UP001159363">
    <property type="component" value="Chromosome 11"/>
</dbReference>
<keyword evidence="3" id="KW-1185">Reference proteome</keyword>
<protein>
    <submittedName>
        <fullName evidence="2">Uncharacterized protein</fullName>
    </submittedName>
</protein>
<feature type="compositionally biased region" description="Basic and acidic residues" evidence="1">
    <location>
        <begin position="105"/>
        <end position="116"/>
    </location>
</feature>
<gene>
    <name evidence="2" type="ORF">PR048_027423</name>
</gene>
<organism evidence="2 3">
    <name type="scientific">Dryococelus australis</name>
    <dbReference type="NCBI Taxonomy" id="614101"/>
    <lineage>
        <taxon>Eukaryota</taxon>
        <taxon>Metazoa</taxon>
        <taxon>Ecdysozoa</taxon>
        <taxon>Arthropoda</taxon>
        <taxon>Hexapoda</taxon>
        <taxon>Insecta</taxon>
        <taxon>Pterygota</taxon>
        <taxon>Neoptera</taxon>
        <taxon>Polyneoptera</taxon>
        <taxon>Phasmatodea</taxon>
        <taxon>Verophasmatodea</taxon>
        <taxon>Anareolatae</taxon>
        <taxon>Phasmatidae</taxon>
        <taxon>Eurycanthinae</taxon>
        <taxon>Dryococelus</taxon>
    </lineage>
</organism>
<name>A0ABQ9GFE3_9NEOP</name>
<sequence length="116" mass="13384">MKKSLTKWNVLDAIHSIAVSCEKITPQAIVGCFRHAGFRHNDRDVTTENEMDVEDELPGPMFQDFVAVDENVEVCGQMTAAELMSLQRNRRKIPVPRKNRMKPHGQQDRLHWRLTS</sequence>
<evidence type="ECO:0000256" key="1">
    <source>
        <dbReference type="SAM" id="MobiDB-lite"/>
    </source>
</evidence>
<evidence type="ECO:0000313" key="2">
    <source>
        <dbReference type="EMBL" id="KAJ8871119.1"/>
    </source>
</evidence>
<dbReference type="EMBL" id="JARBHB010000012">
    <property type="protein sequence ID" value="KAJ8871119.1"/>
    <property type="molecule type" value="Genomic_DNA"/>
</dbReference>
<evidence type="ECO:0000313" key="3">
    <source>
        <dbReference type="Proteomes" id="UP001159363"/>
    </source>
</evidence>
<feature type="compositionally biased region" description="Basic residues" evidence="1">
    <location>
        <begin position="90"/>
        <end position="103"/>
    </location>
</feature>